<dbReference type="RefSeq" id="WP_004198439.1">
    <property type="nucleotide sequence ID" value="NZ_CM000833.1"/>
</dbReference>
<organism evidence="1">
    <name type="scientific">Burkholderia pseudomallei 1710a</name>
    <dbReference type="NCBI Taxonomy" id="320371"/>
    <lineage>
        <taxon>Bacteria</taxon>
        <taxon>Pseudomonadati</taxon>
        <taxon>Pseudomonadota</taxon>
        <taxon>Betaproteobacteria</taxon>
        <taxon>Burkholderiales</taxon>
        <taxon>Burkholderiaceae</taxon>
        <taxon>Burkholderia</taxon>
        <taxon>pseudomallei group</taxon>
    </lineage>
</organism>
<dbReference type="EMBL" id="CM000833">
    <property type="protein sequence ID" value="EET05082.1"/>
    <property type="molecule type" value="Genomic_DNA"/>
</dbReference>
<name>A0A0E1W613_BURPE</name>
<dbReference type="HOGENOM" id="CLU_2951432_0_0_4"/>
<protein>
    <submittedName>
        <fullName evidence="1">Uncharacterized protein</fullName>
    </submittedName>
</protein>
<gene>
    <name evidence="1" type="ORF">BURPS1710A_A0448</name>
</gene>
<sequence length="59" mass="6669">MPARLGEPFRPIDTVCAPNVFVRDRARRGLLQRFHGLAPLIQAQSASAFRRAARHSTFH</sequence>
<proteinExistence type="predicted"/>
<dbReference type="AlphaFoldDB" id="A0A0E1W613"/>
<reference evidence="1" key="1">
    <citation type="submission" date="2009-05" db="EMBL/GenBank/DDBJ databases">
        <authorList>
            <person name="Harkins D.M."/>
            <person name="DeShazer D."/>
            <person name="Woods D.E."/>
            <person name="Brinkac L.M."/>
            <person name="Brown K.A."/>
            <person name="Hung G.C."/>
            <person name="Tuanyok A."/>
            <person name="Zhang B."/>
            <person name="Nierman W.C."/>
        </authorList>
    </citation>
    <scope>NUCLEOTIDE SEQUENCE [LARGE SCALE GENOMIC DNA]</scope>
    <source>
        <strain evidence="1">1710a</strain>
    </source>
</reference>
<dbReference type="Proteomes" id="UP000001812">
    <property type="component" value="Chromosome II"/>
</dbReference>
<dbReference type="GeneID" id="92976074"/>
<evidence type="ECO:0000313" key="1">
    <source>
        <dbReference type="EMBL" id="EET05082.1"/>
    </source>
</evidence>
<accession>A0A0E1W613</accession>